<name>A0A088QF98_9PEZI</name>
<sequence length="52" mass="6040">MLYVLSFHVKAQKNLSIPTAEPQAFVHNDVRCSFQMLRYRASNIKSSRDKGR</sequence>
<protein>
    <submittedName>
        <fullName evidence="1">Effector protein OEC88</fullName>
    </submittedName>
</protein>
<accession>A0A088QF98</accession>
<organism evidence="1">
    <name type="scientific">Golovinomyces orontii</name>
    <dbReference type="NCBI Taxonomy" id="62715"/>
    <lineage>
        <taxon>Eukaryota</taxon>
        <taxon>Fungi</taxon>
        <taxon>Dikarya</taxon>
        <taxon>Ascomycota</taxon>
        <taxon>Pezizomycotina</taxon>
        <taxon>Leotiomycetes</taxon>
        <taxon>Erysiphales</taxon>
        <taxon>Erysiphaceae</taxon>
        <taxon>Golovinomyces</taxon>
    </lineage>
</organism>
<evidence type="ECO:0000313" key="1">
    <source>
        <dbReference type="EMBL" id="AIN81224.1"/>
    </source>
</evidence>
<dbReference type="AlphaFoldDB" id="A0A088QF98"/>
<proteinExistence type="evidence at transcript level"/>
<dbReference type="EMBL" id="KM220881">
    <property type="protein sequence ID" value="AIN81224.1"/>
    <property type="molecule type" value="mRNA"/>
</dbReference>
<reference evidence="1" key="1">
    <citation type="journal article" date="2014" name="Cell Host Microbe">
        <title>Convergent targeting of a common host protein-network by pathogen effectors from three kingdoms of life.</title>
        <authorList>
            <person name="Wessling R."/>
            <person name="Epple P.M."/>
            <person name="Altmann S."/>
            <person name="He Y."/>
            <person name="Yang L."/>
            <person name="McDonald N."/>
            <person name="Wiley K."/>
            <person name="Bader K.C."/>
            <person name="Glaesser C."/>
            <person name="Mukhtar M.S."/>
            <person name="Haigis S."/>
            <person name="Ghamsari L."/>
            <person name="Stephens A.E."/>
            <person name="Ecker J.R."/>
            <person name="Vidal M."/>
            <person name="Jones J.D.G."/>
            <person name="Mayer K.F.X."/>
            <person name="Ver Loren van Themaat E."/>
            <person name="Schulze-Lefert P."/>
            <person name="Dangl J.L."/>
            <person name="Panstruga R."/>
            <person name="Braun P."/>
        </authorList>
    </citation>
    <scope>NUCLEOTIDE SEQUENCE</scope>
</reference>
<gene>
    <name evidence="1" type="primary">OEC88</name>
</gene>
<dbReference type="IntAct" id="A0A088QF98">
    <property type="interactions" value="2"/>
</dbReference>
<feature type="non-terminal residue" evidence="1">
    <location>
        <position position="1"/>
    </location>
</feature>